<proteinExistence type="predicted"/>
<sequence>MKKGSSALGLRMEELISDMGEVIEVFLGNLVDPFDHWYPVGGDGEVDREEAKRLYLGHAKELGDDDLRGRMPPMRYQPKKGSSASICLREYKPSEHGLYAIRNEAEFREKRASFAAVHPTIHTIGSRNFFGGYLVNLDSHSVLRSPLWFGERVTIRFGAKIVGPALIGDKTFVNTNSVVKRAVICAGTQIEENVVLSDSIVGHNVFIEPGVHVLHRTGFNGDGVVIRDYRDAKLAEIKLPRRKIGAIIGDRCRIGAGSVIEPGTVLLPGCNVPRGVTVSSGIYTPNHFKGSVAGLQYPTTLPNCS</sequence>
<dbReference type="PANTHER" id="PTHR45887">
    <property type="entry name" value="TRANSLATION INITIATION FACTOR EIF-2B SUBUNIT EPSILON"/>
    <property type="match status" value="1"/>
</dbReference>
<protein>
    <submittedName>
        <fullName evidence="1">Uncharacterized protein</fullName>
    </submittedName>
</protein>
<dbReference type="Gene3D" id="2.160.10.10">
    <property type="entry name" value="Hexapeptide repeat proteins"/>
    <property type="match status" value="1"/>
</dbReference>
<dbReference type="SUPFAM" id="SSF51161">
    <property type="entry name" value="Trimeric LpxA-like enzymes"/>
    <property type="match status" value="1"/>
</dbReference>
<dbReference type="GO" id="GO:0031369">
    <property type="term" value="F:translation initiation factor binding"/>
    <property type="evidence" value="ECO:0007669"/>
    <property type="project" value="TreeGrafter"/>
</dbReference>
<evidence type="ECO:0000313" key="2">
    <source>
        <dbReference type="Proteomes" id="UP000231581"/>
    </source>
</evidence>
<dbReference type="GO" id="GO:0005085">
    <property type="term" value="F:guanyl-nucleotide exchange factor activity"/>
    <property type="evidence" value="ECO:0007669"/>
    <property type="project" value="TreeGrafter"/>
</dbReference>
<accession>A0A2H0BUG4</accession>
<dbReference type="AlphaFoldDB" id="A0A2H0BUG4"/>
<comment type="caution">
    <text evidence="1">The sequence shown here is derived from an EMBL/GenBank/DDBJ whole genome shotgun (WGS) entry which is preliminary data.</text>
</comment>
<evidence type="ECO:0000313" key="1">
    <source>
        <dbReference type="EMBL" id="PIP60690.1"/>
    </source>
</evidence>
<dbReference type="Proteomes" id="UP000231581">
    <property type="component" value="Unassembled WGS sequence"/>
</dbReference>
<gene>
    <name evidence="1" type="ORF">COX00_01875</name>
</gene>
<dbReference type="InterPro" id="IPR051956">
    <property type="entry name" value="eIF2B_epsilon"/>
</dbReference>
<dbReference type="PANTHER" id="PTHR45887:SF1">
    <property type="entry name" value="TRANSLATION INITIATION FACTOR EIF-2B SUBUNIT EPSILON"/>
    <property type="match status" value="1"/>
</dbReference>
<dbReference type="InterPro" id="IPR011004">
    <property type="entry name" value="Trimer_LpxA-like_sf"/>
</dbReference>
<dbReference type="EMBL" id="PCSZ01000039">
    <property type="protein sequence ID" value="PIP60690.1"/>
    <property type="molecule type" value="Genomic_DNA"/>
</dbReference>
<name>A0A2H0BUG4_9BACT</name>
<reference evidence="1 2" key="1">
    <citation type="submission" date="2017-09" db="EMBL/GenBank/DDBJ databases">
        <title>Depth-based differentiation of microbial function through sediment-hosted aquifers and enrichment of novel symbionts in the deep terrestrial subsurface.</title>
        <authorList>
            <person name="Probst A.J."/>
            <person name="Ladd B."/>
            <person name="Jarett J.K."/>
            <person name="Geller-Mcgrath D.E."/>
            <person name="Sieber C.M."/>
            <person name="Emerson J.B."/>
            <person name="Anantharaman K."/>
            <person name="Thomas B.C."/>
            <person name="Malmstrom R."/>
            <person name="Stieglmeier M."/>
            <person name="Klingl A."/>
            <person name="Woyke T."/>
            <person name="Ryan C.M."/>
            <person name="Banfield J.F."/>
        </authorList>
    </citation>
    <scope>NUCLEOTIDE SEQUENCE [LARGE SCALE GENOMIC DNA]</scope>
    <source>
        <strain evidence="1">CG22_combo_CG10-13_8_21_14_all_47_17</strain>
    </source>
</reference>
<organism evidence="1 2">
    <name type="scientific">Candidatus Uhrbacteria bacterium CG22_combo_CG10-13_8_21_14_all_47_17</name>
    <dbReference type="NCBI Taxonomy" id="1975041"/>
    <lineage>
        <taxon>Bacteria</taxon>
        <taxon>Candidatus Uhriibacteriota</taxon>
    </lineage>
</organism>
<dbReference type="GO" id="GO:0003743">
    <property type="term" value="F:translation initiation factor activity"/>
    <property type="evidence" value="ECO:0007669"/>
    <property type="project" value="TreeGrafter"/>
</dbReference>